<dbReference type="WBParaSite" id="PSAMB.scaffold3077size19745.g20331.t1">
    <property type="protein sequence ID" value="PSAMB.scaffold3077size19745.g20331.t1"/>
    <property type="gene ID" value="PSAMB.scaffold3077size19745.g20331"/>
</dbReference>
<dbReference type="Proteomes" id="UP000887566">
    <property type="component" value="Unplaced"/>
</dbReference>
<feature type="compositionally biased region" description="Low complexity" evidence="1">
    <location>
        <begin position="178"/>
        <end position="189"/>
    </location>
</feature>
<name>A0A914W545_9BILA</name>
<evidence type="ECO:0000313" key="3">
    <source>
        <dbReference type="WBParaSite" id="PSAMB.scaffold3077size19745.g20331.t1"/>
    </source>
</evidence>
<feature type="region of interest" description="Disordered" evidence="1">
    <location>
        <begin position="355"/>
        <end position="380"/>
    </location>
</feature>
<protein>
    <submittedName>
        <fullName evidence="3">Uncharacterized protein</fullName>
    </submittedName>
</protein>
<evidence type="ECO:0000256" key="1">
    <source>
        <dbReference type="SAM" id="MobiDB-lite"/>
    </source>
</evidence>
<feature type="compositionally biased region" description="Low complexity" evidence="1">
    <location>
        <begin position="119"/>
        <end position="146"/>
    </location>
</feature>
<reference evidence="3" key="1">
    <citation type="submission" date="2022-11" db="UniProtKB">
        <authorList>
            <consortium name="WormBaseParasite"/>
        </authorList>
    </citation>
    <scope>IDENTIFICATION</scope>
</reference>
<evidence type="ECO:0000313" key="2">
    <source>
        <dbReference type="Proteomes" id="UP000887566"/>
    </source>
</evidence>
<feature type="region of interest" description="Disordered" evidence="1">
    <location>
        <begin position="638"/>
        <end position="667"/>
    </location>
</feature>
<feature type="region of interest" description="Disordered" evidence="1">
    <location>
        <begin position="201"/>
        <end position="341"/>
    </location>
</feature>
<accession>A0A914W545</accession>
<feature type="compositionally biased region" description="Polar residues" evidence="1">
    <location>
        <begin position="147"/>
        <end position="157"/>
    </location>
</feature>
<feature type="compositionally biased region" description="Low complexity" evidence="1">
    <location>
        <begin position="359"/>
        <end position="380"/>
    </location>
</feature>
<feature type="region of interest" description="Disordered" evidence="1">
    <location>
        <begin position="115"/>
        <end position="189"/>
    </location>
</feature>
<sequence>MTSDCQYRLAVCHACSSFGDARACRSTPQTQQQASQLWRRREEERRNKVDHVYLLPASTQLLFDSDAACDDHLFAADLRVNNALHTPESLQSVAQLQACVDVPANAEGLSLLPREEDVSLSPHPSRDISSSSSPSSSRDESLPSLDCSTRLSSPLDSSTRHRQLARDDSLQSSPPFPSRSNSPSSWDDSLPLLDCLTRLSSPLDSSTRHCQLARDDSLQLSPPSSPQDSPPLDPPSRDDLPPFVFTSQDTSPSPPSSRDALLPSQPSRDASPSPPPSPSDRRPAMPPSDRSPSDRRPAMPPSGRSLSDRRPTTPPSDHALSLPSSRDMSSPPQPRDDSLPSLIDILTRHCQPLPDELLQSPLSPSRDNSSSLDSTSQNDLSPLNFLSGDIFSSPPLPRDDSSLPPLISAADRLLHVPLRDDSAGADRLLNATLLAARPPARRFFFVAAPAAGRPVFVAAPAAGRFFFVAAAAQDDPSTSPPLPRDVSSLLLPLLQNDSSSPLQTRDDSPMMPVQGWSAHLPSRFDQDRWPLRARREPSTLKFEEEEEGRCSKLPQRYQTLLHSADDDPAAIEMNKYDSASQHDPGPQDSAPLYDPEPQYDPAPHYVPEPHYDPAPQYDPDLQIDLAVPEPQPELFDAPATAEQANSPPSANKPNDRRKTLTNRRLPRLRPRHRRCVVLLAFDDRLKSSRPSDFICIAV</sequence>
<feature type="region of interest" description="Disordered" evidence="1">
    <location>
        <begin position="577"/>
        <end position="620"/>
    </location>
</feature>
<organism evidence="2 3">
    <name type="scientific">Plectus sambesii</name>
    <dbReference type="NCBI Taxonomy" id="2011161"/>
    <lineage>
        <taxon>Eukaryota</taxon>
        <taxon>Metazoa</taxon>
        <taxon>Ecdysozoa</taxon>
        <taxon>Nematoda</taxon>
        <taxon>Chromadorea</taxon>
        <taxon>Plectida</taxon>
        <taxon>Plectina</taxon>
        <taxon>Plectoidea</taxon>
        <taxon>Plectidae</taxon>
        <taxon>Plectus</taxon>
    </lineage>
</organism>
<proteinExistence type="predicted"/>
<feature type="compositionally biased region" description="Polar residues" evidence="1">
    <location>
        <begin position="642"/>
        <end position="652"/>
    </location>
</feature>
<keyword evidence="2" id="KW-1185">Reference proteome</keyword>
<dbReference type="AlphaFoldDB" id="A0A914W545"/>
<feature type="compositionally biased region" description="Pro residues" evidence="1">
    <location>
        <begin position="223"/>
        <end position="234"/>
    </location>
</feature>